<comment type="caution">
    <text evidence="19">The sequence shown here is derived from an EMBL/GenBank/DDBJ whole genome shotgun (WGS) entry which is preliminary data.</text>
</comment>
<organism evidence="19 20">
    <name type="scientific">Babesia bovis</name>
    <dbReference type="NCBI Taxonomy" id="5865"/>
    <lineage>
        <taxon>Eukaryota</taxon>
        <taxon>Sar</taxon>
        <taxon>Alveolata</taxon>
        <taxon>Apicomplexa</taxon>
        <taxon>Aconoidasida</taxon>
        <taxon>Piroplasmida</taxon>
        <taxon>Babesiidae</taxon>
        <taxon>Babesia</taxon>
    </lineage>
</organism>
<dbReference type="UniPathway" id="UPA00378"/>
<dbReference type="OMA" id="TKELWSP"/>
<dbReference type="eggNOG" id="KOG2292">
    <property type="taxonomic scope" value="Eukaryota"/>
</dbReference>
<comment type="similarity">
    <text evidence="5">Belongs to the STT3 family.</text>
</comment>
<evidence type="ECO:0000256" key="7">
    <source>
        <dbReference type="ARBA" id="ARBA00022676"/>
    </source>
</evidence>
<feature type="transmembrane region" description="Helical" evidence="16">
    <location>
        <begin position="137"/>
        <end position="157"/>
    </location>
</feature>
<sequence>MRSYGLNDIHCITHSDGSYLFHIVMDKAHSYKGGLPWDVGSRTILALIALHGFIIRTFSVVKNGIILYDYDSYFNYRCTEYIVKHGIRQFLQYVDYGSWYPHGRHVGRTVYYGLMFLTYGIYVFLRYIGFDPDLKTICVLLPPAFSVVSVFAIYFFAYNLSGSDNAAVASSFFITTMPAMLSRTSAGIYDYEAIAISLVVFACDTWLRAVRTGKLLWSLVSAILTFLLASSWGGYIFIINAIACFTVGAILLDFDFKNAIMVYLVYYTLTLPLCFSIPVVSHSIIGSLEMKGPHVVFALCLMRLAWHNLARNRSKKELLRFSPFRTLSDKLHSHDETSAPCGCQNGVAANILCLIDYTMALSLFLACMWVILLGKFTKGKSPLMGRLQTLINPYKMDGSNPLVASISEHQPTKWFDFVSDFWVALLFVPIGIYVCVMYKLDIGSMALLIYGIITAYFTSAMIRLEVLFAPGVAILSGLGMSFVIERLSRDRRKMLMRVVALSFVGVLMVSHIFHVTWMASNVYSQPSILPSWNDPKRGHISKDDFRDAYTWIRYNTSTDSVILAWWDYGYELRQMTDRAVVTDNNTSDYLQIAITGMVFSSDEAEAYKMLRALNVDYVMVVYGGLVRYPMDDLSKFRWMIKIASTQFPQVHESFFKQKNRHGNWEHSLLYKLCHHGLHNSDETLSDQTPVNLKHFTEVFSSGNCLVRIYRVGGVGDV</sequence>
<dbReference type="GO" id="GO:0046872">
    <property type="term" value="F:metal ion binding"/>
    <property type="evidence" value="ECO:0007669"/>
    <property type="project" value="UniProtKB-KW"/>
</dbReference>
<evidence type="ECO:0000313" key="20">
    <source>
        <dbReference type="Proteomes" id="UP000002173"/>
    </source>
</evidence>
<feature type="transmembrane region" description="Helical" evidence="16">
    <location>
        <begin position="421"/>
        <end position="438"/>
    </location>
</feature>
<dbReference type="InterPro" id="IPR048999">
    <property type="entry name" value="STT3-PglB_core"/>
</dbReference>
<dbReference type="FunCoup" id="A7ASS2">
    <property type="interactions" value="407"/>
</dbReference>
<evidence type="ECO:0000256" key="9">
    <source>
        <dbReference type="ARBA" id="ARBA00022692"/>
    </source>
</evidence>
<reference evidence="20" key="2">
    <citation type="journal article" date="2020" name="Data Brief">
        <title>Transcriptome dataset of Babesia bovis life stages within vertebrate and invertebrate hosts.</title>
        <authorList>
            <person name="Ueti M.W."/>
            <person name="Johnson W.C."/>
            <person name="Kappmeyer L.S."/>
            <person name="Herndon D.R."/>
            <person name="Mousel M.R."/>
            <person name="Reif K.E."/>
            <person name="Taus N.S."/>
            <person name="Ifeonu O.O."/>
            <person name="Silva J.C."/>
            <person name="Suarez C.E."/>
            <person name="Brayton K.A."/>
        </authorList>
    </citation>
    <scope>NUCLEOTIDE SEQUENCE [LARGE SCALE GENOMIC DNA]</scope>
</reference>
<evidence type="ECO:0000256" key="4">
    <source>
        <dbReference type="ARBA" id="ARBA00004922"/>
    </source>
</evidence>
<keyword evidence="14" id="KW-0464">Manganese</keyword>
<evidence type="ECO:0000256" key="16">
    <source>
        <dbReference type="SAM" id="Phobius"/>
    </source>
</evidence>
<comment type="cofactor">
    <cofactor evidence="2">
        <name>Mg(2+)</name>
        <dbReference type="ChEBI" id="CHEBI:18420"/>
    </cofactor>
</comment>
<evidence type="ECO:0000256" key="15">
    <source>
        <dbReference type="ARBA" id="ARBA00048829"/>
    </source>
</evidence>
<keyword evidence="20" id="KW-1185">Reference proteome</keyword>
<dbReference type="GeneID" id="5477774"/>
<evidence type="ECO:0000256" key="5">
    <source>
        <dbReference type="ARBA" id="ARBA00010810"/>
    </source>
</evidence>
<dbReference type="EC" id="2.4.99.18" evidence="6"/>
<evidence type="ECO:0000256" key="13">
    <source>
        <dbReference type="ARBA" id="ARBA00023136"/>
    </source>
</evidence>
<keyword evidence="10" id="KW-0479">Metal-binding</keyword>
<evidence type="ECO:0000256" key="1">
    <source>
        <dbReference type="ARBA" id="ARBA00001936"/>
    </source>
</evidence>
<feature type="transmembrane region" description="Helical" evidence="16">
    <location>
        <begin position="499"/>
        <end position="519"/>
    </location>
</feature>
<keyword evidence="7" id="KW-0328">Glycosyltransferase</keyword>
<dbReference type="GO" id="GO:0016020">
    <property type="term" value="C:membrane"/>
    <property type="evidence" value="ECO:0007669"/>
    <property type="project" value="InterPro"/>
</dbReference>
<dbReference type="KEGG" id="bbo:BBOV_II000220"/>
<keyword evidence="9 16" id="KW-0812">Transmembrane</keyword>
<dbReference type="InParanoid" id="A7ASS2"/>
<dbReference type="InterPro" id="IPR003674">
    <property type="entry name" value="Oligo_trans_STT3"/>
</dbReference>
<evidence type="ECO:0000259" key="17">
    <source>
        <dbReference type="Pfam" id="PF02516"/>
    </source>
</evidence>
<evidence type="ECO:0000313" key="19">
    <source>
        <dbReference type="EMBL" id="EDO05983.1"/>
    </source>
</evidence>
<dbReference type="GO" id="GO:0004579">
    <property type="term" value="F:dolichyl-diphosphooligosaccharide-protein glycotransferase activity"/>
    <property type="evidence" value="ECO:0007669"/>
    <property type="project" value="UniProtKB-EC"/>
</dbReference>
<dbReference type="GO" id="GO:0012505">
    <property type="term" value="C:endomembrane system"/>
    <property type="evidence" value="ECO:0007669"/>
    <property type="project" value="UniProtKB-SubCell"/>
</dbReference>
<evidence type="ECO:0000259" key="18">
    <source>
        <dbReference type="Pfam" id="PF21436"/>
    </source>
</evidence>
<protein>
    <recommendedName>
        <fullName evidence="6">dolichyl-diphosphooligosaccharide--protein glycotransferase</fullName>
        <ecNumber evidence="6">2.4.99.18</ecNumber>
    </recommendedName>
</protein>
<dbReference type="Pfam" id="PF02516">
    <property type="entry name" value="STT3"/>
    <property type="match status" value="1"/>
</dbReference>
<reference evidence="19 20" key="1">
    <citation type="journal article" date="2007" name="PLoS Pathog.">
        <title>Genome sequence of Babesia bovis and comparative analysis of apicomplexan hemoprotozoa.</title>
        <authorList>
            <person name="Brayton K.A."/>
            <person name="Lau A.O.T."/>
            <person name="Herndon D.R."/>
            <person name="Hannick L."/>
            <person name="Kappmeyer L.S."/>
            <person name="Berens S.J."/>
            <person name="Bidwell S.L."/>
            <person name="Brown W.C."/>
            <person name="Crabtree J."/>
            <person name="Fadrosh D."/>
            <person name="Feldblum T."/>
            <person name="Forberger H.A."/>
            <person name="Haas B.J."/>
            <person name="Howell J.M."/>
            <person name="Khouri H."/>
            <person name="Koo H."/>
            <person name="Mann D.J."/>
            <person name="Norimine J."/>
            <person name="Paulsen I.T."/>
            <person name="Radune D."/>
            <person name="Ren Q."/>
            <person name="Smith R.K. Jr."/>
            <person name="Suarez C.E."/>
            <person name="White O."/>
            <person name="Wortman J.R."/>
            <person name="Knowles D.P. Jr."/>
            <person name="McElwain T.F."/>
            <person name="Nene V.M."/>
        </authorList>
    </citation>
    <scope>NUCLEOTIDE SEQUENCE [LARGE SCALE GENOMIC DNA]</scope>
    <source>
        <strain evidence="19">T2Bo</strain>
    </source>
</reference>
<dbReference type="STRING" id="5865.A7ASS2"/>
<proteinExistence type="inferred from homology"/>
<feature type="transmembrane region" description="Helical" evidence="16">
    <location>
        <begin position="188"/>
        <end position="207"/>
    </location>
</feature>
<comment type="pathway">
    <text evidence="4">Protein modification; protein glycosylation.</text>
</comment>
<feature type="domain" description="STT3/PglB/AglB core" evidence="18">
    <location>
        <begin position="559"/>
        <end position="619"/>
    </location>
</feature>
<dbReference type="Gene3D" id="3.40.50.12610">
    <property type="match status" value="1"/>
</dbReference>
<dbReference type="Pfam" id="PF21436">
    <property type="entry name" value="STT3-PglB_core"/>
    <property type="match status" value="1"/>
</dbReference>
<dbReference type="PANTHER" id="PTHR13872">
    <property type="entry name" value="DOLICHYL-DIPHOSPHOOLIGOSACCHARIDE--PROTEIN GLYCOSYLTRANSFERASE SUBUNIT"/>
    <property type="match status" value="1"/>
</dbReference>
<evidence type="ECO:0000256" key="2">
    <source>
        <dbReference type="ARBA" id="ARBA00001946"/>
    </source>
</evidence>
<comment type="subcellular location">
    <subcellularLocation>
        <location evidence="3">Endomembrane system</location>
        <topology evidence="3">Multi-pass membrane protein</topology>
    </subcellularLocation>
</comment>
<evidence type="ECO:0000256" key="6">
    <source>
        <dbReference type="ARBA" id="ARBA00012605"/>
    </source>
</evidence>
<gene>
    <name evidence="19" type="ORF">BBOV_II000220</name>
</gene>
<evidence type="ECO:0000256" key="11">
    <source>
        <dbReference type="ARBA" id="ARBA00022842"/>
    </source>
</evidence>
<reference evidence="20" key="3">
    <citation type="journal article" date="2021" name="Int. J. Parasitol.">
        <title>Comparative analysis of gene expression between Babesia bovis blood stages and kinetes allowed by improved genome annotation.</title>
        <authorList>
            <person name="Ueti M.W."/>
            <person name="Johnson W.C."/>
            <person name="Kappmeyer L.S."/>
            <person name="Herndon D.R."/>
            <person name="Mousel M.R."/>
            <person name="Reif K.E."/>
            <person name="Taus N.S."/>
            <person name="Ifeonu O.O."/>
            <person name="Silva J.C."/>
            <person name="Suarez C.E."/>
            <person name="Brayton K.A."/>
        </authorList>
    </citation>
    <scope>NUCLEOTIDE SEQUENCE [LARGE SCALE GENOMIC DNA]</scope>
</reference>
<dbReference type="PANTHER" id="PTHR13872:SF1">
    <property type="entry name" value="DOLICHYL-DIPHOSPHOOLIGOSACCHARIDE--PROTEIN GLYCOSYLTRANSFERASE SUBUNIT STT3B"/>
    <property type="match status" value="1"/>
</dbReference>
<dbReference type="RefSeq" id="XP_001609551.1">
    <property type="nucleotide sequence ID" value="XM_001609501.1"/>
</dbReference>
<comment type="cofactor">
    <cofactor evidence="1">
        <name>Mn(2+)</name>
        <dbReference type="ChEBI" id="CHEBI:29035"/>
    </cofactor>
</comment>
<evidence type="ECO:0000256" key="10">
    <source>
        <dbReference type="ARBA" id="ARBA00022723"/>
    </source>
</evidence>
<evidence type="ECO:0000256" key="3">
    <source>
        <dbReference type="ARBA" id="ARBA00004127"/>
    </source>
</evidence>
<keyword evidence="13 16" id="KW-0472">Membrane</keyword>
<keyword evidence="8 19" id="KW-0808">Transferase</keyword>
<feature type="transmembrane region" description="Helical" evidence="16">
    <location>
        <begin position="109"/>
        <end position="125"/>
    </location>
</feature>
<evidence type="ECO:0000256" key="8">
    <source>
        <dbReference type="ARBA" id="ARBA00022679"/>
    </source>
</evidence>
<accession>A7ASS2</accession>
<dbReference type="AlphaFoldDB" id="A7ASS2"/>
<name>A7ASS2_BABBO</name>
<evidence type="ECO:0000256" key="12">
    <source>
        <dbReference type="ARBA" id="ARBA00022989"/>
    </source>
</evidence>
<keyword evidence="11" id="KW-0460">Magnesium</keyword>
<dbReference type="VEuPathDB" id="PiroplasmaDB:BBOV_II000220"/>
<feature type="transmembrane region" description="Helical" evidence="16">
    <location>
        <begin position="354"/>
        <end position="374"/>
    </location>
</feature>
<keyword evidence="12 16" id="KW-1133">Transmembrane helix</keyword>
<feature type="transmembrane region" description="Helical" evidence="16">
    <location>
        <begin position="468"/>
        <end position="487"/>
    </location>
</feature>
<dbReference type="Proteomes" id="UP000002173">
    <property type="component" value="Unassembled WGS sequence"/>
</dbReference>
<comment type="catalytic activity">
    <reaction evidence="15">
        <text>a di-trans,poly-cis-dolichyl diphosphooligosaccharide + L-asparaginyl-[protein] = N(4)-(oligosaccharide-(1-&gt;4)-N-acetyl-beta-D-glucosaminyl-(1-&gt;4)-N-acetyl-beta-D-glucosaminyl)-L-asparaginyl-[protein] + a di-trans,poly-cis-dolichyl diphosphate + H(+)</text>
        <dbReference type="Rhea" id="RHEA:22980"/>
        <dbReference type="Rhea" id="RHEA-COMP:12804"/>
        <dbReference type="Rhea" id="RHEA-COMP:12805"/>
        <dbReference type="Rhea" id="RHEA-COMP:19506"/>
        <dbReference type="Rhea" id="RHEA-COMP:19509"/>
        <dbReference type="ChEBI" id="CHEBI:15378"/>
        <dbReference type="ChEBI" id="CHEBI:50347"/>
        <dbReference type="ChEBI" id="CHEBI:57497"/>
        <dbReference type="ChEBI" id="CHEBI:57570"/>
        <dbReference type="ChEBI" id="CHEBI:132529"/>
        <dbReference type="EC" id="2.4.99.18"/>
    </reaction>
</comment>
<feature type="transmembrane region" description="Helical" evidence="16">
    <location>
        <begin position="219"/>
        <end position="252"/>
    </location>
</feature>
<evidence type="ECO:0000256" key="14">
    <source>
        <dbReference type="ARBA" id="ARBA00023211"/>
    </source>
</evidence>
<dbReference type="InterPro" id="IPR048307">
    <property type="entry name" value="STT3_N"/>
</dbReference>
<feature type="domain" description="Oligosaccharyl transferase STT3 N-terminal" evidence="17">
    <location>
        <begin position="43"/>
        <end position="475"/>
    </location>
</feature>
<feature type="transmembrane region" description="Helical" evidence="16">
    <location>
        <begin position="445"/>
        <end position="462"/>
    </location>
</feature>
<dbReference type="EMBL" id="AAXT01000003">
    <property type="protein sequence ID" value="EDO05983.1"/>
    <property type="molecule type" value="Genomic_DNA"/>
</dbReference>
<feature type="transmembrane region" description="Helical" evidence="16">
    <location>
        <begin position="264"/>
        <end position="285"/>
    </location>
</feature>